<evidence type="ECO:0000256" key="3">
    <source>
        <dbReference type="ARBA" id="ARBA00023015"/>
    </source>
</evidence>
<organism evidence="8 9">
    <name type="scientific">Streptomyces fulvorobeus</name>
    <dbReference type="NCBI Taxonomy" id="284028"/>
    <lineage>
        <taxon>Bacteria</taxon>
        <taxon>Bacillati</taxon>
        <taxon>Actinomycetota</taxon>
        <taxon>Actinomycetes</taxon>
        <taxon>Kitasatosporales</taxon>
        <taxon>Streptomycetaceae</taxon>
        <taxon>Streptomyces</taxon>
    </lineage>
</organism>
<dbReference type="CDD" id="cd07377">
    <property type="entry name" value="WHTH_GntR"/>
    <property type="match status" value="1"/>
</dbReference>
<evidence type="ECO:0000259" key="7">
    <source>
        <dbReference type="PROSITE" id="PS50949"/>
    </source>
</evidence>
<dbReference type="InterPro" id="IPR015424">
    <property type="entry name" value="PyrdxlP-dep_Trfase"/>
</dbReference>
<dbReference type="Pfam" id="PF00392">
    <property type="entry name" value="GntR"/>
    <property type="match status" value="1"/>
</dbReference>
<sequence>MVDSWVNSAEVLGTDLPLALSGTGSRRAVLMRALREAVRSGRLAPGTRLPPYRSLAVDLGLARNTVADAYAELVAEGWLTARQGSGTRVAERAAPVTPVHRQRTRPRTARPVHDLVQGKPDPSVFPRTAWLASARRALTGAPDDAFGPGDPRGRPELRRALAGYLARVRGVRTAPEHIVLCSGAAHGLRLLADVLGGPWAVEEYGLPFHRELLTAQGSAPGRSPSTGTAPWWAGCWEVTVRCCSPPRTSSRRAGPCTRSGVPPSSTGRGRAAAWSWRTTTTASSVTTASRWARCRASTRTTWCCWVR</sequence>
<dbReference type="GO" id="GO:0003677">
    <property type="term" value="F:DNA binding"/>
    <property type="evidence" value="ECO:0007669"/>
    <property type="project" value="UniProtKB-KW"/>
</dbReference>
<evidence type="ECO:0000256" key="6">
    <source>
        <dbReference type="SAM" id="MobiDB-lite"/>
    </source>
</evidence>
<dbReference type="InterPro" id="IPR036390">
    <property type="entry name" value="WH_DNA-bd_sf"/>
</dbReference>
<reference evidence="8 9" key="1">
    <citation type="submission" date="2020-05" db="EMBL/GenBank/DDBJ databases">
        <title>Whole genome shotgun sequence of Streptomyces fulvorobeus NBRC 15897.</title>
        <authorList>
            <person name="Komaki H."/>
            <person name="Tamura T."/>
        </authorList>
    </citation>
    <scope>NUCLEOTIDE SEQUENCE [LARGE SCALE GENOMIC DNA]</scope>
    <source>
        <strain evidence="8 9">NBRC 15897</strain>
    </source>
</reference>
<evidence type="ECO:0000256" key="1">
    <source>
        <dbReference type="ARBA" id="ARBA00005384"/>
    </source>
</evidence>
<dbReference type="PANTHER" id="PTHR46577">
    <property type="entry name" value="HTH-TYPE TRANSCRIPTIONAL REGULATORY PROTEIN GABR"/>
    <property type="match status" value="1"/>
</dbReference>
<keyword evidence="2" id="KW-0663">Pyridoxal phosphate</keyword>
<accession>A0A7J0C4R3</accession>
<feature type="region of interest" description="Disordered" evidence="6">
    <location>
        <begin position="89"/>
        <end position="119"/>
    </location>
</feature>
<dbReference type="GO" id="GO:0003700">
    <property type="term" value="F:DNA-binding transcription factor activity"/>
    <property type="evidence" value="ECO:0007669"/>
    <property type="project" value="InterPro"/>
</dbReference>
<evidence type="ECO:0000256" key="5">
    <source>
        <dbReference type="ARBA" id="ARBA00023163"/>
    </source>
</evidence>
<dbReference type="Gene3D" id="3.40.640.10">
    <property type="entry name" value="Type I PLP-dependent aspartate aminotransferase-like (Major domain)"/>
    <property type="match status" value="1"/>
</dbReference>
<keyword evidence="4" id="KW-0238">DNA-binding</keyword>
<dbReference type="SUPFAM" id="SSF53383">
    <property type="entry name" value="PLP-dependent transferases"/>
    <property type="match status" value="1"/>
</dbReference>
<dbReference type="PANTHER" id="PTHR46577:SF1">
    <property type="entry name" value="HTH-TYPE TRANSCRIPTIONAL REGULATORY PROTEIN GABR"/>
    <property type="match status" value="1"/>
</dbReference>
<dbReference type="InterPro" id="IPR051446">
    <property type="entry name" value="HTH_trans_reg/aminotransferase"/>
</dbReference>
<comment type="similarity">
    <text evidence="1">In the C-terminal section; belongs to the class-I pyridoxal-phosphate-dependent aminotransferase family.</text>
</comment>
<dbReference type="Proteomes" id="UP000498980">
    <property type="component" value="Unassembled WGS sequence"/>
</dbReference>
<dbReference type="Gene3D" id="1.10.10.10">
    <property type="entry name" value="Winged helix-like DNA-binding domain superfamily/Winged helix DNA-binding domain"/>
    <property type="match status" value="1"/>
</dbReference>
<dbReference type="EMBL" id="BLWC01000001">
    <property type="protein sequence ID" value="GFM96696.1"/>
    <property type="molecule type" value="Genomic_DNA"/>
</dbReference>
<dbReference type="InterPro" id="IPR000524">
    <property type="entry name" value="Tscrpt_reg_HTH_GntR"/>
</dbReference>
<dbReference type="InterPro" id="IPR036388">
    <property type="entry name" value="WH-like_DNA-bd_sf"/>
</dbReference>
<keyword evidence="3" id="KW-0805">Transcription regulation</keyword>
<protein>
    <recommendedName>
        <fullName evidence="7">HTH gntR-type domain-containing protein</fullName>
    </recommendedName>
</protein>
<name>A0A7J0C4R3_9ACTN</name>
<keyword evidence="5" id="KW-0804">Transcription</keyword>
<dbReference type="InterPro" id="IPR015421">
    <property type="entry name" value="PyrdxlP-dep_Trfase_major"/>
</dbReference>
<feature type="region of interest" description="Disordered" evidence="6">
    <location>
        <begin position="247"/>
        <end position="272"/>
    </location>
</feature>
<evidence type="ECO:0000256" key="2">
    <source>
        <dbReference type="ARBA" id="ARBA00022898"/>
    </source>
</evidence>
<proteinExistence type="inferred from homology"/>
<feature type="compositionally biased region" description="Basic residues" evidence="6">
    <location>
        <begin position="100"/>
        <end position="110"/>
    </location>
</feature>
<dbReference type="SMART" id="SM00345">
    <property type="entry name" value="HTH_GNTR"/>
    <property type="match status" value="1"/>
</dbReference>
<feature type="domain" description="HTH gntR-type" evidence="7">
    <location>
        <begin position="24"/>
        <end position="92"/>
    </location>
</feature>
<keyword evidence="9" id="KW-1185">Reference proteome</keyword>
<evidence type="ECO:0000256" key="4">
    <source>
        <dbReference type="ARBA" id="ARBA00023125"/>
    </source>
</evidence>
<gene>
    <name evidence="8" type="ORF">Sfulv_15070</name>
</gene>
<evidence type="ECO:0000313" key="9">
    <source>
        <dbReference type="Proteomes" id="UP000498980"/>
    </source>
</evidence>
<evidence type="ECO:0000313" key="8">
    <source>
        <dbReference type="EMBL" id="GFM96696.1"/>
    </source>
</evidence>
<dbReference type="SUPFAM" id="SSF46785">
    <property type="entry name" value="Winged helix' DNA-binding domain"/>
    <property type="match status" value="1"/>
</dbReference>
<dbReference type="PROSITE" id="PS50949">
    <property type="entry name" value="HTH_GNTR"/>
    <property type="match status" value="1"/>
</dbReference>
<comment type="caution">
    <text evidence="8">The sequence shown here is derived from an EMBL/GenBank/DDBJ whole genome shotgun (WGS) entry which is preliminary data.</text>
</comment>
<dbReference type="AlphaFoldDB" id="A0A7J0C4R3"/>